<evidence type="ECO:0000256" key="2">
    <source>
        <dbReference type="SAM" id="Phobius"/>
    </source>
</evidence>
<comment type="caution">
    <text evidence="3">The sequence shown here is derived from an EMBL/GenBank/DDBJ whole genome shotgun (WGS) entry which is preliminary data.</text>
</comment>
<sequence length="59" mass="6180">MAAPGPPRDELDEPAGEPRRQGAHRARPGPWRRAAPVLVVVVLAALSVLAVSAWFSLGG</sequence>
<evidence type="ECO:0000313" key="3">
    <source>
        <dbReference type="EMBL" id="NNH23440.1"/>
    </source>
</evidence>
<keyword evidence="2" id="KW-0472">Membrane</keyword>
<proteinExistence type="predicted"/>
<feature type="transmembrane region" description="Helical" evidence="2">
    <location>
        <begin position="34"/>
        <end position="57"/>
    </location>
</feature>
<keyword evidence="4" id="KW-1185">Reference proteome</keyword>
<evidence type="ECO:0000256" key="1">
    <source>
        <dbReference type="SAM" id="MobiDB-lite"/>
    </source>
</evidence>
<gene>
    <name evidence="3" type="ORF">HLB09_10115</name>
</gene>
<reference evidence="3 4" key="1">
    <citation type="submission" date="2020-05" db="EMBL/GenBank/DDBJ databases">
        <title>MicrobeNet Type strains.</title>
        <authorList>
            <person name="Nicholson A.C."/>
        </authorList>
    </citation>
    <scope>NUCLEOTIDE SEQUENCE [LARGE SCALE GENOMIC DNA]</scope>
    <source>
        <strain evidence="3 4">JCM 14547</strain>
    </source>
</reference>
<dbReference type="AlphaFoldDB" id="A0A849BJR9"/>
<keyword evidence="2" id="KW-0812">Transmembrane</keyword>
<dbReference type="EMBL" id="JABEMA010000140">
    <property type="protein sequence ID" value="NNH23440.1"/>
    <property type="molecule type" value="Genomic_DNA"/>
</dbReference>
<keyword evidence="2" id="KW-1133">Transmembrane helix</keyword>
<dbReference type="RefSeq" id="WP_171203255.1">
    <property type="nucleotide sequence ID" value="NZ_BAAANP010000036.1"/>
</dbReference>
<feature type="region of interest" description="Disordered" evidence="1">
    <location>
        <begin position="1"/>
        <end position="29"/>
    </location>
</feature>
<evidence type="ECO:0000313" key="4">
    <source>
        <dbReference type="Proteomes" id="UP000555552"/>
    </source>
</evidence>
<organism evidence="3 4">
    <name type="scientific">Pseudokineococcus marinus</name>
    <dbReference type="NCBI Taxonomy" id="351215"/>
    <lineage>
        <taxon>Bacteria</taxon>
        <taxon>Bacillati</taxon>
        <taxon>Actinomycetota</taxon>
        <taxon>Actinomycetes</taxon>
        <taxon>Kineosporiales</taxon>
        <taxon>Kineosporiaceae</taxon>
        <taxon>Pseudokineococcus</taxon>
    </lineage>
</organism>
<protein>
    <submittedName>
        <fullName evidence="3">Uncharacterized protein</fullName>
    </submittedName>
</protein>
<dbReference type="Proteomes" id="UP000555552">
    <property type="component" value="Unassembled WGS sequence"/>
</dbReference>
<accession>A0A849BJR9</accession>
<name>A0A849BJR9_9ACTN</name>